<evidence type="ECO:0000313" key="2">
    <source>
        <dbReference type="Proteomes" id="UP000703269"/>
    </source>
</evidence>
<proteinExistence type="predicted"/>
<keyword evidence="2" id="KW-1185">Reference proteome</keyword>
<accession>A0A9P3GLK7</accession>
<dbReference type="AlphaFoldDB" id="A0A9P3GLK7"/>
<organism evidence="1 2">
    <name type="scientific">Phanerochaete sordida</name>
    <dbReference type="NCBI Taxonomy" id="48140"/>
    <lineage>
        <taxon>Eukaryota</taxon>
        <taxon>Fungi</taxon>
        <taxon>Dikarya</taxon>
        <taxon>Basidiomycota</taxon>
        <taxon>Agaricomycotina</taxon>
        <taxon>Agaricomycetes</taxon>
        <taxon>Polyporales</taxon>
        <taxon>Phanerochaetaceae</taxon>
        <taxon>Phanerochaete</taxon>
    </lineage>
</organism>
<dbReference type="EMBL" id="BPQB01000068">
    <property type="protein sequence ID" value="GJE97178.1"/>
    <property type="molecule type" value="Genomic_DNA"/>
</dbReference>
<reference evidence="1 2" key="1">
    <citation type="submission" date="2021-08" db="EMBL/GenBank/DDBJ databases">
        <title>Draft Genome Sequence of Phanerochaete sordida strain YK-624.</title>
        <authorList>
            <person name="Mori T."/>
            <person name="Dohra H."/>
            <person name="Suzuki T."/>
            <person name="Kawagishi H."/>
            <person name="Hirai H."/>
        </authorList>
    </citation>
    <scope>NUCLEOTIDE SEQUENCE [LARGE SCALE GENOMIC DNA]</scope>
    <source>
        <strain evidence="1 2">YK-624</strain>
    </source>
</reference>
<gene>
    <name evidence="1" type="ORF">PsYK624_133910</name>
</gene>
<comment type="caution">
    <text evidence="1">The sequence shown here is derived from an EMBL/GenBank/DDBJ whole genome shotgun (WGS) entry which is preliminary data.</text>
</comment>
<sequence>MLGSTVRIDSSQIHLDCEACLMLNESLSGYRASTSDGIPQECQQPEISYQITKQELCRSRVGGLHAAYRNTERGR</sequence>
<dbReference type="Proteomes" id="UP000703269">
    <property type="component" value="Unassembled WGS sequence"/>
</dbReference>
<evidence type="ECO:0000313" key="1">
    <source>
        <dbReference type="EMBL" id="GJE97178.1"/>
    </source>
</evidence>
<name>A0A9P3GLK7_9APHY</name>
<protein>
    <submittedName>
        <fullName evidence="1">Uncharacterized protein</fullName>
    </submittedName>
</protein>